<dbReference type="SUPFAM" id="SSF52402">
    <property type="entry name" value="Adenine nucleotide alpha hydrolases-like"/>
    <property type="match status" value="1"/>
</dbReference>
<evidence type="ECO:0000256" key="1">
    <source>
        <dbReference type="ARBA" id="ARBA00008791"/>
    </source>
</evidence>
<proteinExistence type="inferred from homology"/>
<dbReference type="Pfam" id="PF00582">
    <property type="entry name" value="Usp"/>
    <property type="match status" value="1"/>
</dbReference>
<dbReference type="EMBL" id="JAVDYJ010000001">
    <property type="protein sequence ID" value="MDR7348288.1"/>
    <property type="molecule type" value="Genomic_DNA"/>
</dbReference>
<dbReference type="Proteomes" id="UP001183794">
    <property type="component" value="Unassembled WGS sequence"/>
</dbReference>
<dbReference type="PANTHER" id="PTHR46268:SF6">
    <property type="entry name" value="UNIVERSAL STRESS PROTEIN UP12"/>
    <property type="match status" value="1"/>
</dbReference>
<feature type="domain" description="UspA" evidence="2">
    <location>
        <begin position="1"/>
        <end position="139"/>
    </location>
</feature>
<dbReference type="InterPro" id="IPR006015">
    <property type="entry name" value="Universal_stress_UspA"/>
</dbReference>
<evidence type="ECO:0000313" key="3">
    <source>
        <dbReference type="EMBL" id="MDR7348288.1"/>
    </source>
</evidence>
<evidence type="ECO:0000313" key="4">
    <source>
        <dbReference type="Proteomes" id="UP001183794"/>
    </source>
</evidence>
<evidence type="ECO:0000259" key="2">
    <source>
        <dbReference type="Pfam" id="PF00582"/>
    </source>
</evidence>
<dbReference type="InterPro" id="IPR014729">
    <property type="entry name" value="Rossmann-like_a/b/a_fold"/>
</dbReference>
<sequence>MANIVVTGVDGSETATRAAQRAAEVAVAFQASLHIVSAYGPGEQRQLADGEGGRMVISLQDEAEGFVAEAAERVRAEISNLEVTTSVVNDTPADALVSEAERLDALLIVVGNKRVQGPTRILGSIARSVAANASCDIYVANTRPA</sequence>
<organism evidence="3 4">
    <name type="scientific">Enteractinococcus fodinae</name>
    <dbReference type="NCBI Taxonomy" id="684663"/>
    <lineage>
        <taxon>Bacteria</taxon>
        <taxon>Bacillati</taxon>
        <taxon>Actinomycetota</taxon>
        <taxon>Actinomycetes</taxon>
        <taxon>Micrococcales</taxon>
        <taxon>Micrococcaceae</taxon>
    </lineage>
</organism>
<dbReference type="PANTHER" id="PTHR46268">
    <property type="entry name" value="STRESS RESPONSE PROTEIN NHAX"/>
    <property type="match status" value="1"/>
</dbReference>
<comment type="similarity">
    <text evidence="1">Belongs to the universal stress protein A family.</text>
</comment>
<gene>
    <name evidence="3" type="ORF">J2S62_002545</name>
</gene>
<dbReference type="RefSeq" id="WP_310175336.1">
    <property type="nucleotide sequence ID" value="NZ_BAABHE010000002.1"/>
</dbReference>
<dbReference type="InterPro" id="IPR006016">
    <property type="entry name" value="UspA"/>
</dbReference>
<dbReference type="CDD" id="cd00293">
    <property type="entry name" value="USP-like"/>
    <property type="match status" value="1"/>
</dbReference>
<keyword evidence="4" id="KW-1185">Reference proteome</keyword>
<accession>A0ABU2B696</accession>
<comment type="caution">
    <text evidence="3">The sequence shown here is derived from an EMBL/GenBank/DDBJ whole genome shotgun (WGS) entry which is preliminary data.</text>
</comment>
<name>A0ABU2B696_9MICC</name>
<protein>
    <submittedName>
        <fullName evidence="3">Nucleotide-binding universal stress UspA family protein</fullName>
    </submittedName>
</protein>
<reference evidence="3 4" key="1">
    <citation type="submission" date="2023-07" db="EMBL/GenBank/DDBJ databases">
        <title>Sequencing the genomes of 1000 actinobacteria strains.</title>
        <authorList>
            <person name="Klenk H.-P."/>
        </authorList>
    </citation>
    <scope>NUCLEOTIDE SEQUENCE [LARGE SCALE GENOMIC DNA]</scope>
    <source>
        <strain evidence="3 4">DSM 22966</strain>
    </source>
</reference>
<dbReference type="PRINTS" id="PR01438">
    <property type="entry name" value="UNVRSLSTRESS"/>
</dbReference>
<dbReference type="Gene3D" id="3.40.50.620">
    <property type="entry name" value="HUPs"/>
    <property type="match status" value="1"/>
</dbReference>